<comment type="subcellular location">
    <subcellularLocation>
        <location evidence="1">Cytoplasm</location>
    </subcellularLocation>
</comment>
<dbReference type="SUPFAM" id="SSF50729">
    <property type="entry name" value="PH domain-like"/>
    <property type="match status" value="1"/>
</dbReference>
<sequence length="248" mass="27891">MDTRNDANLRLLKRTVNKGITDIIGNYTATHVVLYFFHPTTQQWEKSLIEGSLSLVKVVDADSQITTTAQKYLLIILNRNSPDNYKMEFTKDFQLQQSNPYLILKNYENQSKEATIRGIWFPNENERTKMNDLLMDVLNELKNPTVVVSAAAALPTPTIDRNAATAALFASLNIGGSTSTSSSSSNSNSNSNANQQQQSQQPTLDKKSLQLSLLSLIQDERFLDLIHAQYLKVHNARTKNNNNNNSRK</sequence>
<dbReference type="Proteomes" id="UP000095751">
    <property type="component" value="Unassembled WGS sequence"/>
</dbReference>
<dbReference type="GO" id="GO:0006397">
    <property type="term" value="P:mRNA processing"/>
    <property type="evidence" value="ECO:0007669"/>
    <property type="project" value="UniProtKB-KW"/>
</dbReference>
<keyword evidence="7" id="KW-1185">Reference proteome</keyword>
<evidence type="ECO:0000256" key="2">
    <source>
        <dbReference type="ARBA" id="ARBA00008778"/>
    </source>
</evidence>
<evidence type="ECO:0000256" key="1">
    <source>
        <dbReference type="ARBA" id="ARBA00004496"/>
    </source>
</evidence>
<dbReference type="PANTHER" id="PTHR16290">
    <property type="entry name" value="TRANSCRIPTION FACTOR SMIF DECAPPING ENZYME DCP1"/>
    <property type="match status" value="1"/>
</dbReference>
<dbReference type="GO" id="GO:0000932">
    <property type="term" value="C:P-body"/>
    <property type="evidence" value="ECO:0007669"/>
    <property type="project" value="TreeGrafter"/>
</dbReference>
<gene>
    <name evidence="6" type="ORF">FRACYDRAFT_264872</name>
</gene>
<keyword evidence="4" id="KW-0507">mRNA processing</keyword>
<keyword evidence="3" id="KW-0963">Cytoplasm</keyword>
<dbReference type="GO" id="GO:0000290">
    <property type="term" value="P:deadenylation-dependent decapping of nuclear-transcribed mRNA"/>
    <property type="evidence" value="ECO:0007669"/>
    <property type="project" value="InterPro"/>
</dbReference>
<reference evidence="6 7" key="1">
    <citation type="submission" date="2016-09" db="EMBL/GenBank/DDBJ databases">
        <title>Extensive genetic diversity and differential bi-allelic expression allows diatom success in the polar Southern Ocean.</title>
        <authorList>
            <consortium name="DOE Joint Genome Institute"/>
            <person name="Mock T."/>
            <person name="Otillar R.P."/>
            <person name="Strauss J."/>
            <person name="Dupont C."/>
            <person name="Frickenhaus S."/>
            <person name="Maumus F."/>
            <person name="Mcmullan M."/>
            <person name="Sanges R."/>
            <person name="Schmutz J."/>
            <person name="Toseland A."/>
            <person name="Valas R."/>
            <person name="Veluchamy A."/>
            <person name="Ward B.J."/>
            <person name="Allen A."/>
            <person name="Barry K."/>
            <person name="Falciatore A."/>
            <person name="Ferrante M."/>
            <person name="Fortunato A.E."/>
            <person name="Gloeckner G."/>
            <person name="Gruber A."/>
            <person name="Hipkin R."/>
            <person name="Janech M."/>
            <person name="Kroth P."/>
            <person name="Leese F."/>
            <person name="Lindquist E."/>
            <person name="Lyon B.R."/>
            <person name="Martin J."/>
            <person name="Mayer C."/>
            <person name="Parker M."/>
            <person name="Quesneville H."/>
            <person name="Raymond J."/>
            <person name="Uhlig C."/>
            <person name="Valentin K.U."/>
            <person name="Worden A.Z."/>
            <person name="Armbrust E.V."/>
            <person name="Bowler C."/>
            <person name="Green B."/>
            <person name="Moulton V."/>
            <person name="Van Oosterhout C."/>
            <person name="Grigoriev I."/>
        </authorList>
    </citation>
    <scope>NUCLEOTIDE SEQUENCE [LARGE SCALE GENOMIC DNA]</scope>
    <source>
        <strain evidence="6 7">CCMP1102</strain>
    </source>
</reference>
<dbReference type="EMBL" id="KV784385">
    <property type="protein sequence ID" value="OEU07491.1"/>
    <property type="molecule type" value="Genomic_DNA"/>
</dbReference>
<dbReference type="AlphaFoldDB" id="A0A1E7ENJ5"/>
<evidence type="ECO:0000313" key="6">
    <source>
        <dbReference type="EMBL" id="OEU07491.1"/>
    </source>
</evidence>
<accession>A0A1E7ENJ5</accession>
<dbReference type="GO" id="GO:0008047">
    <property type="term" value="F:enzyme activator activity"/>
    <property type="evidence" value="ECO:0007669"/>
    <property type="project" value="InterPro"/>
</dbReference>
<dbReference type="KEGG" id="fcy:FRACYDRAFT_264872"/>
<organism evidence="6 7">
    <name type="scientific">Fragilariopsis cylindrus CCMP1102</name>
    <dbReference type="NCBI Taxonomy" id="635003"/>
    <lineage>
        <taxon>Eukaryota</taxon>
        <taxon>Sar</taxon>
        <taxon>Stramenopiles</taxon>
        <taxon>Ochrophyta</taxon>
        <taxon>Bacillariophyta</taxon>
        <taxon>Bacillariophyceae</taxon>
        <taxon>Bacillariophycidae</taxon>
        <taxon>Bacillariales</taxon>
        <taxon>Bacillariaceae</taxon>
        <taxon>Fragilariopsis</taxon>
    </lineage>
</organism>
<name>A0A1E7ENJ5_9STRA</name>
<evidence type="ECO:0000256" key="5">
    <source>
        <dbReference type="SAM" id="MobiDB-lite"/>
    </source>
</evidence>
<dbReference type="Pfam" id="PF06058">
    <property type="entry name" value="DCP1"/>
    <property type="match status" value="1"/>
</dbReference>
<dbReference type="Gene3D" id="2.30.29.30">
    <property type="entry name" value="Pleckstrin-homology domain (PH domain)/Phosphotyrosine-binding domain (PTB)"/>
    <property type="match status" value="1"/>
</dbReference>
<dbReference type="GO" id="GO:0031087">
    <property type="term" value="P:deadenylation-independent decapping of nuclear-transcribed mRNA"/>
    <property type="evidence" value="ECO:0007669"/>
    <property type="project" value="TreeGrafter"/>
</dbReference>
<protein>
    <submittedName>
        <fullName evidence="6">PH domain-like protein</fullName>
    </submittedName>
</protein>
<evidence type="ECO:0000256" key="3">
    <source>
        <dbReference type="ARBA" id="ARBA00022490"/>
    </source>
</evidence>
<feature type="compositionally biased region" description="Low complexity" evidence="5">
    <location>
        <begin position="179"/>
        <end position="201"/>
    </location>
</feature>
<dbReference type="GO" id="GO:0003729">
    <property type="term" value="F:mRNA binding"/>
    <property type="evidence" value="ECO:0007669"/>
    <property type="project" value="TreeGrafter"/>
</dbReference>
<feature type="region of interest" description="Disordered" evidence="5">
    <location>
        <begin position="179"/>
        <end position="204"/>
    </location>
</feature>
<dbReference type="OrthoDB" id="440673at2759"/>
<comment type="similarity">
    <text evidence="2">Belongs to the DCP1 family.</text>
</comment>
<dbReference type="PANTHER" id="PTHR16290:SF0">
    <property type="entry name" value="DECAPPING PROTEIN 1, ISOFORM A"/>
    <property type="match status" value="1"/>
</dbReference>
<dbReference type="InterPro" id="IPR010334">
    <property type="entry name" value="Dcp1"/>
</dbReference>
<proteinExistence type="inferred from homology"/>
<evidence type="ECO:0000256" key="4">
    <source>
        <dbReference type="ARBA" id="ARBA00022664"/>
    </source>
</evidence>
<dbReference type="InParanoid" id="A0A1E7ENJ5"/>
<dbReference type="InterPro" id="IPR011993">
    <property type="entry name" value="PH-like_dom_sf"/>
</dbReference>
<evidence type="ECO:0000313" key="7">
    <source>
        <dbReference type="Proteomes" id="UP000095751"/>
    </source>
</evidence>